<evidence type="ECO:0000256" key="4">
    <source>
        <dbReference type="ARBA" id="ARBA00022741"/>
    </source>
</evidence>
<evidence type="ECO:0000259" key="9">
    <source>
        <dbReference type="PROSITE" id="PS50011"/>
    </source>
</evidence>
<dbReference type="Pfam" id="PF00069">
    <property type="entry name" value="Pkinase"/>
    <property type="match status" value="1"/>
</dbReference>
<dbReference type="InterPro" id="IPR017441">
    <property type="entry name" value="Protein_kinase_ATP_BS"/>
</dbReference>
<dbReference type="STRING" id="35622.SAMN04489764_1271"/>
<dbReference type="PROSITE" id="PS00108">
    <property type="entry name" value="PROTEIN_KINASE_ST"/>
    <property type="match status" value="1"/>
</dbReference>
<proteinExistence type="predicted"/>
<dbReference type="PROSITE" id="PS00107">
    <property type="entry name" value="PROTEIN_KINASE_ATP"/>
    <property type="match status" value="1"/>
</dbReference>
<dbReference type="Proteomes" id="UP000217103">
    <property type="component" value="Unassembled WGS sequence"/>
</dbReference>
<dbReference type="OrthoDB" id="9762169at2"/>
<evidence type="ECO:0000256" key="7">
    <source>
        <dbReference type="PROSITE-ProRule" id="PRU10141"/>
    </source>
</evidence>
<feature type="compositionally biased region" description="Polar residues" evidence="8">
    <location>
        <begin position="420"/>
        <end position="432"/>
    </location>
</feature>
<reference evidence="10 11" key="1">
    <citation type="submission" date="2016-10" db="EMBL/GenBank/DDBJ databases">
        <authorList>
            <person name="de Groot N.N."/>
        </authorList>
    </citation>
    <scope>NUCLEOTIDE SEQUENCE [LARGE SCALE GENOMIC DNA]</scope>
    <source>
        <strain evidence="10 11">DSM 43794</strain>
    </source>
</reference>
<organism evidence="10 11">
    <name type="scientific">Thermostaphylospora chromogena</name>
    <dbReference type="NCBI Taxonomy" id="35622"/>
    <lineage>
        <taxon>Bacteria</taxon>
        <taxon>Bacillati</taxon>
        <taxon>Actinomycetota</taxon>
        <taxon>Actinomycetes</taxon>
        <taxon>Streptosporangiales</taxon>
        <taxon>Thermomonosporaceae</taxon>
        <taxon>Thermostaphylospora</taxon>
    </lineage>
</organism>
<feature type="domain" description="Protein kinase" evidence="9">
    <location>
        <begin position="15"/>
        <end position="278"/>
    </location>
</feature>
<evidence type="ECO:0000256" key="2">
    <source>
        <dbReference type="ARBA" id="ARBA00022527"/>
    </source>
</evidence>
<dbReference type="GO" id="GO:0004674">
    <property type="term" value="F:protein serine/threonine kinase activity"/>
    <property type="evidence" value="ECO:0007669"/>
    <property type="project" value="UniProtKB-KW"/>
</dbReference>
<dbReference type="EC" id="2.7.11.1" evidence="1"/>
<dbReference type="InterPro" id="IPR011009">
    <property type="entry name" value="Kinase-like_dom_sf"/>
</dbReference>
<dbReference type="CDD" id="cd14014">
    <property type="entry name" value="STKc_PknB_like"/>
    <property type="match status" value="1"/>
</dbReference>
<evidence type="ECO:0000313" key="10">
    <source>
        <dbReference type="EMBL" id="SDQ58646.1"/>
    </source>
</evidence>
<dbReference type="PANTHER" id="PTHR43289">
    <property type="entry name" value="MITOGEN-ACTIVATED PROTEIN KINASE KINASE KINASE 20-RELATED"/>
    <property type="match status" value="1"/>
</dbReference>
<dbReference type="Gene3D" id="1.10.510.10">
    <property type="entry name" value="Transferase(Phosphotransferase) domain 1"/>
    <property type="match status" value="1"/>
</dbReference>
<dbReference type="GO" id="GO:0005524">
    <property type="term" value="F:ATP binding"/>
    <property type="evidence" value="ECO:0007669"/>
    <property type="project" value="UniProtKB-UniRule"/>
</dbReference>
<feature type="region of interest" description="Disordered" evidence="8">
    <location>
        <begin position="412"/>
        <end position="521"/>
    </location>
</feature>
<dbReference type="EMBL" id="FNKK01000002">
    <property type="protein sequence ID" value="SDQ58646.1"/>
    <property type="molecule type" value="Genomic_DNA"/>
</dbReference>
<evidence type="ECO:0000256" key="3">
    <source>
        <dbReference type="ARBA" id="ARBA00022679"/>
    </source>
</evidence>
<feature type="region of interest" description="Disordered" evidence="8">
    <location>
        <begin position="618"/>
        <end position="639"/>
    </location>
</feature>
<dbReference type="AlphaFoldDB" id="A0A1H1C4P3"/>
<dbReference type="RefSeq" id="WP_093258190.1">
    <property type="nucleotide sequence ID" value="NZ_FNKK01000002.1"/>
</dbReference>
<evidence type="ECO:0000256" key="8">
    <source>
        <dbReference type="SAM" id="MobiDB-lite"/>
    </source>
</evidence>
<dbReference type="PROSITE" id="PS50011">
    <property type="entry name" value="PROTEIN_KINASE_DOM"/>
    <property type="match status" value="1"/>
</dbReference>
<feature type="compositionally biased region" description="Polar residues" evidence="8">
    <location>
        <begin position="482"/>
        <end position="494"/>
    </location>
</feature>
<keyword evidence="2 10" id="KW-0723">Serine/threonine-protein kinase</keyword>
<keyword evidence="5 10" id="KW-0418">Kinase</keyword>
<evidence type="ECO:0000256" key="6">
    <source>
        <dbReference type="ARBA" id="ARBA00022840"/>
    </source>
</evidence>
<dbReference type="Gene3D" id="3.30.200.20">
    <property type="entry name" value="Phosphorylase Kinase, domain 1"/>
    <property type="match status" value="1"/>
</dbReference>
<keyword evidence="6 7" id="KW-0067">ATP-binding</keyword>
<dbReference type="SMART" id="SM00220">
    <property type="entry name" value="S_TKc"/>
    <property type="match status" value="1"/>
</dbReference>
<feature type="compositionally biased region" description="Pro residues" evidence="8">
    <location>
        <begin position="305"/>
        <end position="365"/>
    </location>
</feature>
<accession>A0A1H1C4P3</accession>
<gene>
    <name evidence="10" type="ORF">SAMN04489764_1271</name>
</gene>
<feature type="binding site" evidence="7">
    <location>
        <position position="44"/>
    </location>
    <ligand>
        <name>ATP</name>
        <dbReference type="ChEBI" id="CHEBI:30616"/>
    </ligand>
</feature>
<dbReference type="InterPro" id="IPR000719">
    <property type="entry name" value="Prot_kinase_dom"/>
</dbReference>
<dbReference type="SUPFAM" id="SSF56112">
    <property type="entry name" value="Protein kinase-like (PK-like)"/>
    <property type="match status" value="1"/>
</dbReference>
<keyword evidence="11" id="KW-1185">Reference proteome</keyword>
<protein>
    <recommendedName>
        <fullName evidence="1">non-specific serine/threonine protein kinase</fullName>
        <ecNumber evidence="1">2.7.11.1</ecNumber>
    </recommendedName>
</protein>
<name>A0A1H1C4P3_9ACTN</name>
<feature type="compositionally biased region" description="Basic and acidic residues" evidence="8">
    <location>
        <begin position="447"/>
        <end position="459"/>
    </location>
</feature>
<evidence type="ECO:0000256" key="5">
    <source>
        <dbReference type="ARBA" id="ARBA00022777"/>
    </source>
</evidence>
<feature type="region of interest" description="Disordered" evidence="8">
    <location>
        <begin position="299"/>
        <end position="376"/>
    </location>
</feature>
<dbReference type="PANTHER" id="PTHR43289:SF6">
    <property type="entry name" value="SERINE_THREONINE-PROTEIN KINASE NEKL-3"/>
    <property type="match status" value="1"/>
</dbReference>
<evidence type="ECO:0000256" key="1">
    <source>
        <dbReference type="ARBA" id="ARBA00012513"/>
    </source>
</evidence>
<evidence type="ECO:0000313" key="11">
    <source>
        <dbReference type="Proteomes" id="UP000217103"/>
    </source>
</evidence>
<dbReference type="InterPro" id="IPR008271">
    <property type="entry name" value="Ser/Thr_kinase_AS"/>
</dbReference>
<sequence>MPPRDDHSASLGSSYHLIDLIGEGAMGAVWRAMDRRSGEYVAAKLLHGRLIDDPDIVARFVQERTVLLRLRHPGIVAIRDFVLEGGRIAIVMDLVDGTDLDRYLREAGTLDPVRAAGIIIQLGEALAAAHAAGVVHRDVKPGNVLMSRPAPGAPETVKLTDFGVSRILQDQAAAAATAIVGTPSYMAPEVIEGSAPAPAGDVYALGMVLYELLAGRAPFACGNNLSPLHSAFHMAPRRLVGMPEDLWTVIAACTAKDPAVRPTMQQIVAWLRAALPRLEGLVALPPVPRSAPLSATAVPLERPMTPGPAPVPGPAPAPGPAPVPGPAPASSIPPAPGPAPASSIPPAPGPAPASSIPPAPGPAPLSAPQAEEGSRPRTRGLIMAGLSIAAAIAVTAGAFSVVEFGPAQEVAASAPVDTPGTRSPEQTATPSPRTDAVPTPVVASTDPIRKSGDRAERHTPSPQVSTDSRRTSLSDSTATSDGRNSSADSGTSSPKPRRTPDKARSTPKKSPNIVDYHAPSRPDTLKCRPEWATVPGQGFAMRPCIRVRDGKLAVIGQVRGNKGTAVDVEVQLWDVKAREGASQPFVCTNLRFTADGQVKSCGYFQVPSPLSGEYQSRQRWRKPGTPDFQGGAQSTSVIW</sequence>
<keyword evidence="4 7" id="KW-0547">Nucleotide-binding</keyword>
<keyword evidence="3" id="KW-0808">Transferase</keyword>